<keyword evidence="2" id="KW-1185">Reference proteome</keyword>
<accession>A0A1I7U3K2</accession>
<feature type="compositionally biased region" description="Low complexity" evidence="1">
    <location>
        <begin position="83"/>
        <end position="94"/>
    </location>
</feature>
<feature type="compositionally biased region" description="Low complexity" evidence="1">
    <location>
        <begin position="160"/>
        <end position="176"/>
    </location>
</feature>
<feature type="compositionally biased region" description="Basic and acidic residues" evidence="1">
    <location>
        <begin position="224"/>
        <end position="243"/>
    </location>
</feature>
<protein>
    <submittedName>
        <fullName evidence="3">Pollen-specific leucine-rich repeat extensin-like protein 1</fullName>
    </submittedName>
</protein>
<proteinExistence type="predicted"/>
<dbReference type="WBParaSite" id="Csp11.Scaffold629.g14497.t1">
    <property type="protein sequence ID" value="Csp11.Scaffold629.g14497.t1"/>
    <property type="gene ID" value="Csp11.Scaffold629.g14497"/>
</dbReference>
<evidence type="ECO:0000313" key="2">
    <source>
        <dbReference type="Proteomes" id="UP000095282"/>
    </source>
</evidence>
<evidence type="ECO:0000256" key="1">
    <source>
        <dbReference type="SAM" id="MobiDB-lite"/>
    </source>
</evidence>
<feature type="region of interest" description="Disordered" evidence="1">
    <location>
        <begin position="1"/>
        <end position="250"/>
    </location>
</feature>
<feature type="compositionally biased region" description="Basic residues" evidence="1">
    <location>
        <begin position="1"/>
        <end position="11"/>
    </location>
</feature>
<feature type="compositionally biased region" description="Polar residues" evidence="1">
    <location>
        <begin position="177"/>
        <end position="189"/>
    </location>
</feature>
<reference evidence="3" key="1">
    <citation type="submission" date="2016-11" db="UniProtKB">
        <authorList>
            <consortium name="WormBaseParasite"/>
        </authorList>
    </citation>
    <scope>IDENTIFICATION</scope>
</reference>
<dbReference type="Proteomes" id="UP000095282">
    <property type="component" value="Unplaced"/>
</dbReference>
<dbReference type="eggNOG" id="ENOG502THM3">
    <property type="taxonomic scope" value="Eukaryota"/>
</dbReference>
<dbReference type="STRING" id="1561998.A0A1I7U3K2"/>
<feature type="compositionally biased region" description="Low complexity" evidence="1">
    <location>
        <begin position="20"/>
        <end position="33"/>
    </location>
</feature>
<sequence>MTTALAKKKTASPKTPNSQVTTKSTKSTKTVTKPAVPSQPRRLRRRSVQKKDKKKGFFSCCTKKRKAKRSKSKKTKTGKKLARSPAAKKPTGTKSSKKSTKSTKSAKKSTKEKPKTSAVPLASHQKISDKQKKLESEPVPVGIPKAVPLRSSSNEPLASPPQQQTLTSSQASTTTPILASTAGTTTESMVTAPLPPPGYAASNLAPPQEVKGYSSESHPSPIGKDSEGSGTKRTDKKYSKDSTPEEEDFGHRYQSAAYPSHKFVMTQFVKDDCRVRRWTYEDSIPLAMESNMKHMLKLASARISVCRNDREKRCELLKELKELEHILDF</sequence>
<name>A0A1I7U3K2_9PELO</name>
<feature type="compositionally biased region" description="Basic residues" evidence="1">
    <location>
        <begin position="95"/>
        <end position="108"/>
    </location>
</feature>
<feature type="compositionally biased region" description="Basic residues" evidence="1">
    <location>
        <begin position="41"/>
        <end position="82"/>
    </location>
</feature>
<organism evidence="2 3">
    <name type="scientific">Caenorhabditis tropicalis</name>
    <dbReference type="NCBI Taxonomy" id="1561998"/>
    <lineage>
        <taxon>Eukaryota</taxon>
        <taxon>Metazoa</taxon>
        <taxon>Ecdysozoa</taxon>
        <taxon>Nematoda</taxon>
        <taxon>Chromadorea</taxon>
        <taxon>Rhabditida</taxon>
        <taxon>Rhabditina</taxon>
        <taxon>Rhabditomorpha</taxon>
        <taxon>Rhabditoidea</taxon>
        <taxon>Rhabditidae</taxon>
        <taxon>Peloderinae</taxon>
        <taxon>Caenorhabditis</taxon>
    </lineage>
</organism>
<evidence type="ECO:0000313" key="3">
    <source>
        <dbReference type="WBParaSite" id="Csp11.Scaffold629.g14497.t1"/>
    </source>
</evidence>
<feature type="compositionally biased region" description="Basic and acidic residues" evidence="1">
    <location>
        <begin position="126"/>
        <end position="136"/>
    </location>
</feature>
<dbReference type="AlphaFoldDB" id="A0A1I7U3K2"/>